<evidence type="ECO:0000259" key="1">
    <source>
        <dbReference type="Pfam" id="PF14243"/>
    </source>
</evidence>
<dbReference type="Pfam" id="PF14243">
    <property type="entry name" value="R2K_3"/>
    <property type="match status" value="1"/>
</dbReference>
<dbReference type="OrthoDB" id="5355744at2"/>
<protein>
    <recommendedName>
        <fullName evidence="1">ATP-grasp domain-containing protein</fullName>
    </recommendedName>
</protein>
<dbReference type="Proteomes" id="UP000240572">
    <property type="component" value="Unassembled WGS sequence"/>
</dbReference>
<gene>
    <name evidence="2" type="ORF">B0I18_107105</name>
</gene>
<name>A0A2P8D0F0_9BACT</name>
<evidence type="ECO:0000313" key="2">
    <source>
        <dbReference type="EMBL" id="PSK90695.1"/>
    </source>
</evidence>
<dbReference type="AlphaFoldDB" id="A0A2P8D0F0"/>
<feature type="domain" description="ATP-grasp" evidence="1">
    <location>
        <begin position="141"/>
        <end position="291"/>
    </location>
</feature>
<comment type="caution">
    <text evidence="2">The sequence shown here is derived from an EMBL/GenBank/DDBJ whole genome shotgun (WGS) entry which is preliminary data.</text>
</comment>
<reference evidence="2 3" key="1">
    <citation type="submission" date="2018-03" db="EMBL/GenBank/DDBJ databases">
        <title>Genomic Encyclopedia of Type Strains, Phase III (KMG-III): the genomes of soil and plant-associated and newly described type strains.</title>
        <authorList>
            <person name="Whitman W."/>
        </authorList>
    </citation>
    <scope>NUCLEOTIDE SEQUENCE [LARGE SCALE GENOMIC DNA]</scope>
    <source>
        <strain evidence="2 3">CGMCC 1.12700</strain>
    </source>
</reference>
<organism evidence="2 3">
    <name type="scientific">Taibaiella chishuiensis</name>
    <dbReference type="NCBI Taxonomy" id="1434707"/>
    <lineage>
        <taxon>Bacteria</taxon>
        <taxon>Pseudomonadati</taxon>
        <taxon>Bacteroidota</taxon>
        <taxon>Chitinophagia</taxon>
        <taxon>Chitinophagales</taxon>
        <taxon>Chitinophagaceae</taxon>
        <taxon>Taibaiella</taxon>
    </lineage>
</organism>
<evidence type="ECO:0000313" key="3">
    <source>
        <dbReference type="Proteomes" id="UP000240572"/>
    </source>
</evidence>
<dbReference type="RefSeq" id="WP_106523975.1">
    <property type="nucleotide sequence ID" value="NZ_PYGD01000007.1"/>
</dbReference>
<keyword evidence="3" id="KW-1185">Reference proteome</keyword>
<dbReference type="InterPro" id="IPR025643">
    <property type="entry name" value="R2K_3"/>
</dbReference>
<dbReference type="EMBL" id="PYGD01000007">
    <property type="protein sequence ID" value="PSK90695.1"/>
    <property type="molecule type" value="Genomic_DNA"/>
</dbReference>
<proteinExistence type="predicted"/>
<accession>A0A2P8D0F0</accession>
<sequence length="306" mass="34402">MDPTLCILFCENPLQPGVPDPDFTAESVAAAASGYNLLLFSYEALTGTSPAEATREIQPAAGPVPLIYRGWMLTPQQYTLLYVALKAKNYFLVNTPQQYRHCHYLPDSLERIKDLTPATVFEKLEDENSISRLIGKAAVFGDRPVVVKDFVKSEKHDWARACFVPRASDTAALRQVIDTLLQLRGKYLNEGLVIREFMDLSPLTLHTKSGMPLTEEYRLFFLQKQLLGIYNYWEEGGYRPGLPDTTIFEAIAQKIDSNFFTMDIARKTDGAFIIMELGDGQVAGLPEATDIPLFYHTLKKYLVTAT</sequence>